<comment type="caution">
    <text evidence="1">The sequence shown here is derived from an EMBL/GenBank/DDBJ whole genome shotgun (WGS) entry which is preliminary data.</text>
</comment>
<accession>A0A5S5MBX7</accession>
<dbReference type="InterPro" id="IPR036412">
    <property type="entry name" value="HAD-like_sf"/>
</dbReference>
<dbReference type="FunFam" id="3.40.50.1000:FF:000022">
    <property type="entry name" value="Phosphoglycolate phosphatase"/>
    <property type="match status" value="1"/>
</dbReference>
<keyword evidence="1" id="KW-0378">Hydrolase</keyword>
<sequence>MHLCEKFDVFLFDLDGTLTDPKEGITRSVQYALNKMGIIEENLNDLIHFIGPPLKHSFMAHYAFNEEKAMEAIVYYREYFSDRGIFENLRFDGIDNILSRLVQKKKKLFVATSKPTVFAKTITDTFGLSSYFEEVVGSELDGSRCEKASVIRHIFNRHDIEKEKTLMIGDREHDVIGARKNGIASLGVGFGYGSRRELEKAGADYFAANLSDLEKIFF</sequence>
<dbReference type="AlphaFoldDB" id="A0A5S5MBX7"/>
<evidence type="ECO:0000313" key="2">
    <source>
        <dbReference type="Proteomes" id="UP000321899"/>
    </source>
</evidence>
<dbReference type="Pfam" id="PF13419">
    <property type="entry name" value="HAD_2"/>
    <property type="match status" value="1"/>
</dbReference>
<dbReference type="Proteomes" id="UP000321899">
    <property type="component" value="Unassembled WGS sequence"/>
</dbReference>
<dbReference type="EMBL" id="VDMB01000041">
    <property type="protein sequence ID" value="TYT73237.1"/>
    <property type="molecule type" value="Genomic_DNA"/>
</dbReference>
<dbReference type="GO" id="GO:0016787">
    <property type="term" value="F:hydrolase activity"/>
    <property type="evidence" value="ECO:0007669"/>
    <property type="project" value="UniProtKB-KW"/>
</dbReference>
<dbReference type="GO" id="GO:0005829">
    <property type="term" value="C:cytosol"/>
    <property type="evidence" value="ECO:0007669"/>
    <property type="project" value="TreeGrafter"/>
</dbReference>
<dbReference type="CDD" id="cd04302">
    <property type="entry name" value="HAD_5NT"/>
    <property type="match status" value="1"/>
</dbReference>
<dbReference type="InterPro" id="IPR023198">
    <property type="entry name" value="PGP-like_dom2"/>
</dbReference>
<dbReference type="InterPro" id="IPR041492">
    <property type="entry name" value="HAD_2"/>
</dbReference>
<evidence type="ECO:0000313" key="1">
    <source>
        <dbReference type="EMBL" id="TYT73237.1"/>
    </source>
</evidence>
<proteinExistence type="predicted"/>
<dbReference type="Gene3D" id="1.10.150.240">
    <property type="entry name" value="Putative phosphatase, domain 2"/>
    <property type="match status" value="1"/>
</dbReference>
<dbReference type="GO" id="GO:0004713">
    <property type="term" value="F:protein tyrosine kinase activity"/>
    <property type="evidence" value="ECO:0007669"/>
    <property type="project" value="TreeGrafter"/>
</dbReference>
<dbReference type="SFLD" id="SFLDG01129">
    <property type="entry name" value="C1.5:_HAD__Beta-PGM__Phosphata"/>
    <property type="match status" value="1"/>
</dbReference>
<name>A0A5S5MBX7_9BACT</name>
<organism evidence="1 2">
    <name type="scientific">Desulfobotulus mexicanus</name>
    <dbReference type="NCBI Taxonomy" id="2586642"/>
    <lineage>
        <taxon>Bacteria</taxon>
        <taxon>Pseudomonadati</taxon>
        <taxon>Thermodesulfobacteriota</taxon>
        <taxon>Desulfobacteria</taxon>
        <taxon>Desulfobacterales</taxon>
        <taxon>Desulfobacteraceae</taxon>
        <taxon>Desulfobotulus</taxon>
    </lineage>
</organism>
<dbReference type="RefSeq" id="WP_139450907.1">
    <property type="nucleotide sequence ID" value="NZ_VDMB01000041.1"/>
</dbReference>
<dbReference type="SFLD" id="SFLDS00003">
    <property type="entry name" value="Haloacid_Dehalogenase"/>
    <property type="match status" value="1"/>
</dbReference>
<dbReference type="PANTHER" id="PTHR43434:SF20">
    <property type="entry name" value="5'-NUCLEOTIDASE"/>
    <property type="match status" value="1"/>
</dbReference>
<gene>
    <name evidence="1" type="ORF">FIM25_16230</name>
</gene>
<dbReference type="Gene3D" id="3.40.50.1000">
    <property type="entry name" value="HAD superfamily/HAD-like"/>
    <property type="match status" value="1"/>
</dbReference>
<dbReference type="InterPro" id="IPR023214">
    <property type="entry name" value="HAD_sf"/>
</dbReference>
<keyword evidence="2" id="KW-1185">Reference proteome</keyword>
<dbReference type="SUPFAM" id="SSF56784">
    <property type="entry name" value="HAD-like"/>
    <property type="match status" value="1"/>
</dbReference>
<protein>
    <submittedName>
        <fullName evidence="1">HAD family hydrolase</fullName>
    </submittedName>
</protein>
<dbReference type="OrthoDB" id="9793014at2"/>
<dbReference type="PANTHER" id="PTHR43434">
    <property type="entry name" value="PHOSPHOGLYCOLATE PHOSPHATASE"/>
    <property type="match status" value="1"/>
</dbReference>
<reference evidence="1 2" key="1">
    <citation type="submission" date="2019-06" db="EMBL/GenBank/DDBJ databases">
        <title>Desulfobotulus mexicanus sp. nov., a novel sulfate-reducing bacterium isolated from the sediment of an alkaline crater lake in Mexico.</title>
        <authorList>
            <person name="Hirschler-Rea A."/>
        </authorList>
    </citation>
    <scope>NUCLEOTIDE SEQUENCE [LARGE SCALE GENOMIC DNA]</scope>
    <source>
        <strain evidence="1 2">PAR22N</strain>
    </source>
</reference>
<dbReference type="InterPro" id="IPR050155">
    <property type="entry name" value="HAD-like_hydrolase_sf"/>
</dbReference>